<keyword evidence="1 2" id="KW-0694">RNA-binding</keyword>
<evidence type="ECO:0000259" key="4">
    <source>
        <dbReference type="PROSITE" id="PS50102"/>
    </source>
</evidence>
<evidence type="ECO:0000256" key="2">
    <source>
        <dbReference type="PROSITE-ProRule" id="PRU00176"/>
    </source>
</evidence>
<evidence type="ECO:0000256" key="1">
    <source>
        <dbReference type="ARBA" id="ARBA00022884"/>
    </source>
</evidence>
<dbReference type="STRING" id="50990.A0A4Y7QKN4"/>
<dbReference type="InterPro" id="IPR035979">
    <property type="entry name" value="RBD_domain_sf"/>
</dbReference>
<dbReference type="InterPro" id="IPR034228">
    <property type="entry name" value="Nop6_RRM"/>
</dbReference>
<feature type="compositionally biased region" description="Low complexity" evidence="3">
    <location>
        <begin position="59"/>
        <end position="68"/>
    </location>
</feature>
<dbReference type="CDD" id="cd12400">
    <property type="entry name" value="RRM_Nop6"/>
    <property type="match status" value="1"/>
</dbReference>
<feature type="compositionally biased region" description="Basic residues" evidence="3">
    <location>
        <begin position="280"/>
        <end position="295"/>
    </location>
</feature>
<dbReference type="InterPro" id="IPR012677">
    <property type="entry name" value="Nucleotide-bd_a/b_plait_sf"/>
</dbReference>
<dbReference type="Gene3D" id="3.30.70.330">
    <property type="match status" value="1"/>
</dbReference>
<evidence type="ECO:0000313" key="5">
    <source>
        <dbReference type="EMBL" id="TDL28224.1"/>
    </source>
</evidence>
<name>A0A4Y7QKN4_9AGAM</name>
<evidence type="ECO:0000313" key="6">
    <source>
        <dbReference type="Proteomes" id="UP000294933"/>
    </source>
</evidence>
<dbReference type="PANTHER" id="PTHR23236:SF51">
    <property type="entry name" value="NUCLEOLAR PROTEIN 6"/>
    <property type="match status" value="1"/>
</dbReference>
<protein>
    <recommendedName>
        <fullName evidence="4">RRM domain-containing protein</fullName>
    </recommendedName>
</protein>
<organism evidence="5 6">
    <name type="scientific">Rickenella mellea</name>
    <dbReference type="NCBI Taxonomy" id="50990"/>
    <lineage>
        <taxon>Eukaryota</taxon>
        <taxon>Fungi</taxon>
        <taxon>Dikarya</taxon>
        <taxon>Basidiomycota</taxon>
        <taxon>Agaricomycotina</taxon>
        <taxon>Agaricomycetes</taxon>
        <taxon>Hymenochaetales</taxon>
        <taxon>Rickenellaceae</taxon>
        <taxon>Rickenella</taxon>
    </lineage>
</organism>
<feature type="domain" description="RRM" evidence="4">
    <location>
        <begin position="127"/>
        <end position="206"/>
    </location>
</feature>
<dbReference type="AlphaFoldDB" id="A0A4Y7QKN4"/>
<dbReference type="GO" id="GO:0005730">
    <property type="term" value="C:nucleolus"/>
    <property type="evidence" value="ECO:0007669"/>
    <property type="project" value="TreeGrafter"/>
</dbReference>
<proteinExistence type="predicted"/>
<feature type="region of interest" description="Disordered" evidence="3">
    <location>
        <begin position="1"/>
        <end position="119"/>
    </location>
</feature>
<dbReference type="OrthoDB" id="167718at2759"/>
<dbReference type="GO" id="GO:0019843">
    <property type="term" value="F:rRNA binding"/>
    <property type="evidence" value="ECO:0007669"/>
    <property type="project" value="TreeGrafter"/>
</dbReference>
<dbReference type="Pfam" id="PF00076">
    <property type="entry name" value="RRM_1"/>
    <property type="match status" value="1"/>
</dbReference>
<feature type="region of interest" description="Disordered" evidence="3">
    <location>
        <begin position="230"/>
        <end position="310"/>
    </location>
</feature>
<feature type="compositionally biased region" description="Basic residues" evidence="3">
    <location>
        <begin position="7"/>
        <end position="23"/>
    </location>
</feature>
<dbReference type="InterPro" id="IPR000504">
    <property type="entry name" value="RRM_dom"/>
</dbReference>
<dbReference type="SUPFAM" id="SSF54928">
    <property type="entry name" value="RNA-binding domain, RBD"/>
    <property type="match status" value="1"/>
</dbReference>
<dbReference type="Proteomes" id="UP000294933">
    <property type="component" value="Unassembled WGS sequence"/>
</dbReference>
<keyword evidence="6" id="KW-1185">Reference proteome</keyword>
<reference evidence="5 6" key="1">
    <citation type="submission" date="2018-06" db="EMBL/GenBank/DDBJ databases">
        <title>A transcriptomic atlas of mushroom development highlights an independent origin of complex multicellularity.</title>
        <authorList>
            <consortium name="DOE Joint Genome Institute"/>
            <person name="Krizsan K."/>
            <person name="Almasi E."/>
            <person name="Merenyi Z."/>
            <person name="Sahu N."/>
            <person name="Viragh M."/>
            <person name="Koszo T."/>
            <person name="Mondo S."/>
            <person name="Kiss B."/>
            <person name="Balint B."/>
            <person name="Kues U."/>
            <person name="Barry K."/>
            <person name="Hegedus J.C."/>
            <person name="Henrissat B."/>
            <person name="Johnson J."/>
            <person name="Lipzen A."/>
            <person name="Ohm R."/>
            <person name="Nagy I."/>
            <person name="Pangilinan J."/>
            <person name="Yan J."/>
            <person name="Xiong Y."/>
            <person name="Grigoriev I.V."/>
            <person name="Hibbett D.S."/>
            <person name="Nagy L.G."/>
        </authorList>
    </citation>
    <scope>NUCLEOTIDE SEQUENCE [LARGE SCALE GENOMIC DNA]</scope>
    <source>
        <strain evidence="5 6">SZMC22713</strain>
    </source>
</reference>
<gene>
    <name evidence="5" type="ORF">BD410DRAFT_712974</name>
</gene>
<evidence type="ECO:0000256" key="3">
    <source>
        <dbReference type="SAM" id="MobiDB-lite"/>
    </source>
</evidence>
<dbReference type="SMART" id="SM00360">
    <property type="entry name" value="RRM"/>
    <property type="match status" value="1"/>
</dbReference>
<feature type="compositionally biased region" description="Basic and acidic residues" evidence="3">
    <location>
        <begin position="97"/>
        <end position="116"/>
    </location>
</feature>
<dbReference type="VEuPathDB" id="FungiDB:BD410DRAFT_712974"/>
<dbReference type="PANTHER" id="PTHR23236">
    <property type="entry name" value="EUKARYOTIC TRANSLATION INITIATION FACTOR 4B/4H"/>
    <property type="match status" value="1"/>
</dbReference>
<dbReference type="PROSITE" id="PS50102">
    <property type="entry name" value="RRM"/>
    <property type="match status" value="1"/>
</dbReference>
<dbReference type="EMBL" id="ML170158">
    <property type="protein sequence ID" value="TDL28224.1"/>
    <property type="molecule type" value="Genomic_DNA"/>
</dbReference>
<sequence length="310" mass="34216">MSESQKLTKKQKKGLVFRQKKGKSKEGRDDNLDVPVVENLDVIESVELSQPDHPPEISAKATAEPAAAAKKRKIDDIHAGLVDAAGKELSKRKKQKKDAEDSATDDKQHDGVDTRKSGQQSTTTSRFILFVGNLKYTTSKEAILQHFAACDPPPTVRLLTPKSGSTSKSKGCAFLEFTHRNALQQGLKLHQSELEGRRINVELTAGGGGKSETRINKVKERNRQLAVQRKTVMQKKQSKDGVDEPVVERPQRHSRTSGLEEIPLKKRTWTVGDADDHEKHRGGKKHAKGSKTNGRKTKDWSTGVNAIPVG</sequence>
<feature type="compositionally biased region" description="Basic and acidic residues" evidence="3">
    <location>
        <begin position="237"/>
        <end position="251"/>
    </location>
</feature>
<dbReference type="GO" id="GO:0042274">
    <property type="term" value="P:ribosomal small subunit biogenesis"/>
    <property type="evidence" value="ECO:0007669"/>
    <property type="project" value="TreeGrafter"/>
</dbReference>
<accession>A0A4Y7QKN4</accession>